<evidence type="ECO:0008006" key="4">
    <source>
        <dbReference type="Google" id="ProtNLM"/>
    </source>
</evidence>
<dbReference type="Proteomes" id="UP000298652">
    <property type="component" value="Chromosome 2"/>
</dbReference>
<sequence>MVTKPFAAMATTKAAMATSKMLLPVTLCFLLVLAAESKEDDNTVVVFYGTARCKINTSRIISNAPLQLVINNATIPGTGRTTSTGQIVMAVSLTSAQHLDALTSNGSGKAFLVAPPHACGAPSIPPGMAVAAEVHPTDVVSASGGLLRPMNNGGLHATTNAGGAATSHNKGAGDTVHAQTPTIAASDGLVLPDVQMVFAKVDCFACRIIPIIG</sequence>
<evidence type="ECO:0000313" key="2">
    <source>
        <dbReference type="EMBL" id="TKW36483.1"/>
    </source>
</evidence>
<reference evidence="2" key="1">
    <citation type="submission" date="2019-03" db="EMBL/GenBank/DDBJ databases">
        <title>WGS assembly of Setaria viridis.</title>
        <authorList>
            <person name="Huang P."/>
            <person name="Jenkins J."/>
            <person name="Grimwood J."/>
            <person name="Barry K."/>
            <person name="Healey A."/>
            <person name="Mamidi S."/>
            <person name="Sreedasyam A."/>
            <person name="Shu S."/>
            <person name="Feldman M."/>
            <person name="Wu J."/>
            <person name="Yu Y."/>
            <person name="Chen C."/>
            <person name="Johnson J."/>
            <person name="Rokhsar D."/>
            <person name="Baxter I."/>
            <person name="Schmutz J."/>
            <person name="Brutnell T."/>
            <person name="Kellogg E."/>
        </authorList>
    </citation>
    <scope>NUCLEOTIDE SEQUENCE [LARGE SCALE GENOMIC DNA]</scope>
</reference>
<proteinExistence type="predicted"/>
<evidence type="ECO:0000313" key="3">
    <source>
        <dbReference type="Proteomes" id="UP000298652"/>
    </source>
</evidence>
<dbReference type="AlphaFoldDB" id="A0A4U6W524"/>
<evidence type="ECO:0000256" key="1">
    <source>
        <dbReference type="SAM" id="SignalP"/>
    </source>
</evidence>
<keyword evidence="3" id="KW-1185">Reference proteome</keyword>
<dbReference type="EMBL" id="CM016553">
    <property type="protein sequence ID" value="TKW36483.1"/>
    <property type="molecule type" value="Genomic_DNA"/>
</dbReference>
<protein>
    <recommendedName>
        <fullName evidence="4">Cupin type-1 domain-containing protein</fullName>
    </recommendedName>
</protein>
<organism evidence="2 3">
    <name type="scientific">Setaria viridis</name>
    <name type="common">Green bristlegrass</name>
    <name type="synonym">Setaria italica subsp. viridis</name>
    <dbReference type="NCBI Taxonomy" id="4556"/>
    <lineage>
        <taxon>Eukaryota</taxon>
        <taxon>Viridiplantae</taxon>
        <taxon>Streptophyta</taxon>
        <taxon>Embryophyta</taxon>
        <taxon>Tracheophyta</taxon>
        <taxon>Spermatophyta</taxon>
        <taxon>Magnoliopsida</taxon>
        <taxon>Liliopsida</taxon>
        <taxon>Poales</taxon>
        <taxon>Poaceae</taxon>
        <taxon>PACMAD clade</taxon>
        <taxon>Panicoideae</taxon>
        <taxon>Panicodae</taxon>
        <taxon>Paniceae</taxon>
        <taxon>Cenchrinae</taxon>
        <taxon>Setaria</taxon>
    </lineage>
</organism>
<accession>A0A4U6W524</accession>
<gene>
    <name evidence="2" type="ORF">SEVIR_2G442866v2</name>
</gene>
<name>A0A4U6W524_SETVI</name>
<keyword evidence="1" id="KW-0732">Signal</keyword>
<feature type="signal peptide" evidence="1">
    <location>
        <begin position="1"/>
        <end position="37"/>
    </location>
</feature>
<feature type="chain" id="PRO_5020666429" description="Cupin type-1 domain-containing protein" evidence="1">
    <location>
        <begin position="38"/>
        <end position="213"/>
    </location>
</feature>
<dbReference type="Gramene" id="TKW36483">
    <property type="protein sequence ID" value="TKW36483"/>
    <property type="gene ID" value="SEVIR_2G442866v2"/>
</dbReference>